<keyword evidence="4" id="KW-1003">Cell membrane</keyword>
<feature type="transmembrane region" description="Helical" evidence="10">
    <location>
        <begin position="280"/>
        <end position="299"/>
    </location>
</feature>
<evidence type="ECO:0000313" key="12">
    <source>
        <dbReference type="Proteomes" id="UP000321721"/>
    </source>
</evidence>
<sequence length="446" mass="50024">MLILLNNVSYKKIWQISLPIIISGVAQNIVNVTDTAFLGQVSNVALGAAGNAGILYFVIIITGMGFTTGTQILIGRRNGEQNYKQIGKITDHTFYFIIPFALLLFTIVQFYSSNFLSEIIKSENILIAANQYLDYRIWGIFFAFINFTFIAFFVGTTQTKILSYVTILMMVVNVILDYILIFGHLGFAPMGVSGAALASVISEGIAFLFILGYTLTKVDLNKYSLFKFQKFESKLFFRLFNVSSPIMAQNFLSLSSWFIFFMIIEKIGETELAISHIVRSIYMVLMIPLFGFSNATNTLVSNLIGENRTESVLPVIKKIILLSLACTFVLSLICFFIPELLVSFYTSDSLLISQTVETLRVINITMFFFCVSFILFNGVTGTGNTRASLLIEFINIVIYLASAYYIGITLQSSLPVVWASEFIYFGCLGLLSYLYLKKGNWKSLNI</sequence>
<feature type="transmembrane region" description="Helical" evidence="10">
    <location>
        <begin position="319"/>
        <end position="338"/>
    </location>
</feature>
<keyword evidence="6 10" id="KW-1133">Transmembrane helix</keyword>
<dbReference type="GO" id="GO:0005886">
    <property type="term" value="C:plasma membrane"/>
    <property type="evidence" value="ECO:0007669"/>
    <property type="project" value="UniProtKB-SubCell"/>
</dbReference>
<dbReference type="Proteomes" id="UP000321721">
    <property type="component" value="Unassembled WGS sequence"/>
</dbReference>
<keyword evidence="8 10" id="KW-0472">Membrane</keyword>
<comment type="subcellular location">
    <subcellularLocation>
        <location evidence="1">Cell membrane</location>
        <topology evidence="1">Multi-pass membrane protein</topology>
    </subcellularLocation>
</comment>
<dbReference type="InterPro" id="IPR050222">
    <property type="entry name" value="MATE_MdtK"/>
</dbReference>
<dbReference type="EMBL" id="VOOS01000003">
    <property type="protein sequence ID" value="TXB65252.1"/>
    <property type="molecule type" value="Genomic_DNA"/>
</dbReference>
<dbReference type="PIRSF" id="PIRSF006603">
    <property type="entry name" value="DinF"/>
    <property type="match status" value="1"/>
</dbReference>
<dbReference type="CDD" id="cd13133">
    <property type="entry name" value="MATE_like_7"/>
    <property type="match status" value="1"/>
</dbReference>
<dbReference type="GO" id="GO:0015297">
    <property type="term" value="F:antiporter activity"/>
    <property type="evidence" value="ECO:0007669"/>
    <property type="project" value="UniProtKB-KW"/>
</dbReference>
<evidence type="ECO:0000256" key="5">
    <source>
        <dbReference type="ARBA" id="ARBA00022692"/>
    </source>
</evidence>
<feature type="transmembrane region" description="Helical" evidence="10">
    <location>
        <begin position="54"/>
        <end position="74"/>
    </location>
</feature>
<feature type="transmembrane region" description="Helical" evidence="10">
    <location>
        <begin position="195"/>
        <end position="215"/>
    </location>
</feature>
<dbReference type="GO" id="GO:0006811">
    <property type="term" value="P:monoatomic ion transport"/>
    <property type="evidence" value="ECO:0007669"/>
    <property type="project" value="UniProtKB-KW"/>
</dbReference>
<evidence type="ECO:0000256" key="7">
    <source>
        <dbReference type="ARBA" id="ARBA00023065"/>
    </source>
</evidence>
<gene>
    <name evidence="11" type="ORF">FRY74_07470</name>
</gene>
<dbReference type="PANTHER" id="PTHR43298:SF2">
    <property type="entry name" value="FMN_FAD EXPORTER YEEO-RELATED"/>
    <property type="match status" value="1"/>
</dbReference>
<keyword evidence="12" id="KW-1185">Reference proteome</keyword>
<reference evidence="11 12" key="1">
    <citation type="submission" date="2019-08" db="EMBL/GenBank/DDBJ databases">
        <title>Genome of Vicingus serpentipes NCIMB 15042.</title>
        <authorList>
            <person name="Bowman J.P."/>
        </authorList>
    </citation>
    <scope>NUCLEOTIDE SEQUENCE [LARGE SCALE GENOMIC DNA]</scope>
    <source>
        <strain evidence="11 12">NCIMB 15042</strain>
    </source>
</reference>
<keyword evidence="2" id="KW-0813">Transport</keyword>
<keyword evidence="7" id="KW-0406">Ion transport</keyword>
<dbReference type="Pfam" id="PF01554">
    <property type="entry name" value="MatE"/>
    <property type="match status" value="2"/>
</dbReference>
<keyword evidence="5 10" id="KW-0812">Transmembrane</keyword>
<dbReference type="InterPro" id="IPR048279">
    <property type="entry name" value="MdtK-like"/>
</dbReference>
<evidence type="ECO:0000256" key="10">
    <source>
        <dbReference type="SAM" id="Phobius"/>
    </source>
</evidence>
<keyword evidence="3" id="KW-0050">Antiport</keyword>
<feature type="transmembrane region" description="Helical" evidence="10">
    <location>
        <begin position="358"/>
        <end position="377"/>
    </location>
</feature>
<feature type="transmembrane region" description="Helical" evidence="10">
    <location>
        <begin position="389"/>
        <end position="410"/>
    </location>
</feature>
<evidence type="ECO:0000256" key="6">
    <source>
        <dbReference type="ARBA" id="ARBA00022989"/>
    </source>
</evidence>
<proteinExistence type="predicted"/>
<feature type="transmembrane region" description="Helical" evidence="10">
    <location>
        <begin position="161"/>
        <end position="183"/>
    </location>
</feature>
<feature type="transmembrane region" description="Helical" evidence="10">
    <location>
        <begin position="416"/>
        <end position="436"/>
    </location>
</feature>
<evidence type="ECO:0000256" key="4">
    <source>
        <dbReference type="ARBA" id="ARBA00022475"/>
    </source>
</evidence>
<dbReference type="NCBIfam" id="TIGR00797">
    <property type="entry name" value="matE"/>
    <property type="match status" value="1"/>
</dbReference>
<dbReference type="GO" id="GO:0042910">
    <property type="term" value="F:xenobiotic transmembrane transporter activity"/>
    <property type="evidence" value="ECO:0007669"/>
    <property type="project" value="InterPro"/>
</dbReference>
<evidence type="ECO:0000256" key="2">
    <source>
        <dbReference type="ARBA" id="ARBA00022448"/>
    </source>
</evidence>
<evidence type="ECO:0000313" key="11">
    <source>
        <dbReference type="EMBL" id="TXB65252.1"/>
    </source>
</evidence>
<name>A0A5C6RV89_9FLAO</name>
<dbReference type="AlphaFoldDB" id="A0A5C6RV89"/>
<accession>A0A5C6RV89</accession>
<protein>
    <recommendedName>
        <fullName evidence="9">Multidrug-efflux transporter</fullName>
    </recommendedName>
</protein>
<dbReference type="InterPro" id="IPR002528">
    <property type="entry name" value="MATE_fam"/>
</dbReference>
<organism evidence="11 12">
    <name type="scientific">Vicingus serpentipes</name>
    <dbReference type="NCBI Taxonomy" id="1926625"/>
    <lineage>
        <taxon>Bacteria</taxon>
        <taxon>Pseudomonadati</taxon>
        <taxon>Bacteroidota</taxon>
        <taxon>Flavobacteriia</taxon>
        <taxon>Flavobacteriales</taxon>
        <taxon>Vicingaceae</taxon>
        <taxon>Vicingus</taxon>
    </lineage>
</organism>
<dbReference type="OrthoDB" id="9776324at2"/>
<evidence type="ECO:0000256" key="9">
    <source>
        <dbReference type="ARBA" id="ARBA00031636"/>
    </source>
</evidence>
<evidence type="ECO:0000256" key="3">
    <source>
        <dbReference type="ARBA" id="ARBA00022449"/>
    </source>
</evidence>
<comment type="caution">
    <text evidence="11">The sequence shown here is derived from an EMBL/GenBank/DDBJ whole genome shotgun (WGS) entry which is preliminary data.</text>
</comment>
<evidence type="ECO:0000256" key="8">
    <source>
        <dbReference type="ARBA" id="ARBA00023136"/>
    </source>
</evidence>
<dbReference type="PANTHER" id="PTHR43298">
    <property type="entry name" value="MULTIDRUG RESISTANCE PROTEIN NORM-RELATED"/>
    <property type="match status" value="1"/>
</dbReference>
<feature type="transmembrane region" description="Helical" evidence="10">
    <location>
        <begin position="94"/>
        <end position="115"/>
    </location>
</feature>
<feature type="transmembrane region" description="Helical" evidence="10">
    <location>
        <begin position="235"/>
        <end position="260"/>
    </location>
</feature>
<feature type="transmembrane region" description="Helical" evidence="10">
    <location>
        <begin position="135"/>
        <end position="154"/>
    </location>
</feature>
<evidence type="ECO:0000256" key="1">
    <source>
        <dbReference type="ARBA" id="ARBA00004651"/>
    </source>
</evidence>